<gene>
    <name evidence="2" type="ORF">OHC33_001582</name>
</gene>
<feature type="region of interest" description="Disordered" evidence="1">
    <location>
        <begin position="259"/>
        <end position="342"/>
    </location>
</feature>
<comment type="caution">
    <text evidence="2">The sequence shown here is derived from an EMBL/GenBank/DDBJ whole genome shotgun (WGS) entry which is preliminary data.</text>
</comment>
<evidence type="ECO:0000313" key="2">
    <source>
        <dbReference type="EMBL" id="KAK5957211.1"/>
    </source>
</evidence>
<dbReference type="EMBL" id="JAKLMC020000003">
    <property type="protein sequence ID" value="KAK5957211.1"/>
    <property type="molecule type" value="Genomic_DNA"/>
</dbReference>
<name>A0AAN8EZH5_9EURO</name>
<protein>
    <submittedName>
        <fullName evidence="2">Uncharacterized protein</fullName>
    </submittedName>
</protein>
<keyword evidence="3" id="KW-1185">Reference proteome</keyword>
<dbReference type="AlphaFoldDB" id="A0AAN8EZH5"/>
<feature type="region of interest" description="Disordered" evidence="1">
    <location>
        <begin position="46"/>
        <end position="193"/>
    </location>
</feature>
<dbReference type="Proteomes" id="UP001316803">
    <property type="component" value="Unassembled WGS sequence"/>
</dbReference>
<evidence type="ECO:0000256" key="1">
    <source>
        <dbReference type="SAM" id="MobiDB-lite"/>
    </source>
</evidence>
<organism evidence="2 3">
    <name type="scientific">Knufia fluminis</name>
    <dbReference type="NCBI Taxonomy" id="191047"/>
    <lineage>
        <taxon>Eukaryota</taxon>
        <taxon>Fungi</taxon>
        <taxon>Dikarya</taxon>
        <taxon>Ascomycota</taxon>
        <taxon>Pezizomycotina</taxon>
        <taxon>Eurotiomycetes</taxon>
        <taxon>Chaetothyriomycetidae</taxon>
        <taxon>Chaetothyriales</taxon>
        <taxon>Trichomeriaceae</taxon>
        <taxon>Knufia</taxon>
    </lineage>
</organism>
<reference evidence="2 3" key="1">
    <citation type="submission" date="2022-12" db="EMBL/GenBank/DDBJ databases">
        <title>Genomic features and morphological characterization of a novel Knufia sp. strain isolated from spacecraft assembly facility.</title>
        <authorList>
            <person name="Teixeira M."/>
            <person name="Chander A.M."/>
            <person name="Stajich J.E."/>
            <person name="Venkateswaran K."/>
        </authorList>
    </citation>
    <scope>NUCLEOTIDE SEQUENCE [LARGE SCALE GENOMIC DNA]</scope>
    <source>
        <strain evidence="2 3">FJI-L2-BK-P2</strain>
    </source>
</reference>
<proteinExistence type="predicted"/>
<feature type="compositionally biased region" description="Low complexity" evidence="1">
    <location>
        <begin position="180"/>
        <end position="193"/>
    </location>
</feature>
<feature type="region of interest" description="Disordered" evidence="1">
    <location>
        <begin position="221"/>
        <end position="241"/>
    </location>
</feature>
<feature type="compositionally biased region" description="Polar residues" evidence="1">
    <location>
        <begin position="273"/>
        <end position="292"/>
    </location>
</feature>
<sequence length="370" mass="40081">MAAGSISNDFGMGLGFGSKRKRRYDDDDSTNIHDLFVAKRRNLTQLPIRSPPRPSIAVTPAFGHFGIHPGTLTPDSIPEDDETHDQQQQQQQYNARPHSNSNTSSNGSLRVNVPSNGETTTDIEMDIGSPKQRPPPTPIRIGRARSNDLLSPVRSPTAPPSLSFLNNSPKSHSFARDRVPTPTTSTFPSRSPFEPTFTSAAARQMRPHLLTTSLSPMVDAESWTPQVQRPPSPSPELDAPFDEDAMMMGVEDSHMMSSSFSSLSVHSRDPNGQIANLNSSPTKGWSSQTSPSPRARGLGLDGASSVRPDDMRMSTISDSQRAGGAGGAGGVHHSRNQSSGRTARLHMGFRADCEKCVARVPGHYSHILWT</sequence>
<evidence type="ECO:0000313" key="3">
    <source>
        <dbReference type="Proteomes" id="UP001316803"/>
    </source>
</evidence>
<feature type="compositionally biased region" description="Polar residues" evidence="1">
    <location>
        <begin position="93"/>
        <end position="122"/>
    </location>
</feature>
<accession>A0AAN8EZH5</accession>